<dbReference type="InterPro" id="IPR011009">
    <property type="entry name" value="Kinase-like_dom_sf"/>
</dbReference>
<keyword evidence="2" id="KW-0723">Serine/threonine-protein kinase</keyword>
<evidence type="ECO:0000256" key="4">
    <source>
        <dbReference type="ARBA" id="ARBA00022741"/>
    </source>
</evidence>
<dbReference type="SMART" id="SM00220">
    <property type="entry name" value="S_TKc"/>
    <property type="match status" value="1"/>
</dbReference>
<gene>
    <name evidence="10" type="ORF">EMCG_02381</name>
</gene>
<evidence type="ECO:0000256" key="8">
    <source>
        <dbReference type="ARBA" id="ARBA00048679"/>
    </source>
</evidence>
<dbReference type="InterPro" id="IPR000719">
    <property type="entry name" value="Prot_kinase_dom"/>
</dbReference>
<feature type="domain" description="Protein kinase" evidence="9">
    <location>
        <begin position="18"/>
        <end position="256"/>
    </location>
</feature>
<evidence type="ECO:0000259" key="9">
    <source>
        <dbReference type="PROSITE" id="PS50011"/>
    </source>
</evidence>
<dbReference type="Proteomes" id="UP000034164">
    <property type="component" value="Unassembled WGS sequence"/>
</dbReference>
<dbReference type="AlphaFoldDB" id="A0A0G2J929"/>
<evidence type="ECO:0000256" key="3">
    <source>
        <dbReference type="ARBA" id="ARBA00022679"/>
    </source>
</evidence>
<comment type="caution">
    <text evidence="10">The sequence shown here is derived from an EMBL/GenBank/DDBJ whole genome shotgun (WGS) entry which is preliminary data.</text>
</comment>
<comment type="catalytic activity">
    <reaction evidence="8">
        <text>L-seryl-[protein] + ATP = O-phospho-L-seryl-[protein] + ADP + H(+)</text>
        <dbReference type="Rhea" id="RHEA:17989"/>
        <dbReference type="Rhea" id="RHEA-COMP:9863"/>
        <dbReference type="Rhea" id="RHEA-COMP:11604"/>
        <dbReference type="ChEBI" id="CHEBI:15378"/>
        <dbReference type="ChEBI" id="CHEBI:29999"/>
        <dbReference type="ChEBI" id="CHEBI:30616"/>
        <dbReference type="ChEBI" id="CHEBI:83421"/>
        <dbReference type="ChEBI" id="CHEBI:456216"/>
        <dbReference type="EC" id="2.7.11.1"/>
    </reaction>
</comment>
<evidence type="ECO:0000256" key="1">
    <source>
        <dbReference type="ARBA" id="ARBA00012513"/>
    </source>
</evidence>
<evidence type="ECO:0000313" key="10">
    <source>
        <dbReference type="EMBL" id="KKZ63261.1"/>
    </source>
</evidence>
<dbReference type="VEuPathDB" id="FungiDB:EMCG_02381"/>
<dbReference type="GO" id="GO:0005524">
    <property type="term" value="F:ATP binding"/>
    <property type="evidence" value="ECO:0007669"/>
    <property type="project" value="UniProtKB-KW"/>
</dbReference>
<dbReference type="OrthoDB" id="4156987at2759"/>
<proteinExistence type="predicted"/>
<dbReference type="GO" id="GO:0004674">
    <property type="term" value="F:protein serine/threonine kinase activity"/>
    <property type="evidence" value="ECO:0007669"/>
    <property type="project" value="UniProtKB-KW"/>
</dbReference>
<comment type="catalytic activity">
    <reaction evidence="7">
        <text>L-threonyl-[protein] + ATP = O-phospho-L-threonyl-[protein] + ADP + H(+)</text>
        <dbReference type="Rhea" id="RHEA:46608"/>
        <dbReference type="Rhea" id="RHEA-COMP:11060"/>
        <dbReference type="Rhea" id="RHEA-COMP:11605"/>
        <dbReference type="ChEBI" id="CHEBI:15378"/>
        <dbReference type="ChEBI" id="CHEBI:30013"/>
        <dbReference type="ChEBI" id="CHEBI:30616"/>
        <dbReference type="ChEBI" id="CHEBI:61977"/>
        <dbReference type="ChEBI" id="CHEBI:456216"/>
        <dbReference type="EC" id="2.7.11.1"/>
    </reaction>
</comment>
<dbReference type="PROSITE" id="PS50011">
    <property type="entry name" value="PROTEIN_KINASE_DOM"/>
    <property type="match status" value="1"/>
</dbReference>
<name>A0A0G2J929_9EURO</name>
<evidence type="ECO:0000256" key="6">
    <source>
        <dbReference type="ARBA" id="ARBA00022840"/>
    </source>
</evidence>
<dbReference type="PANTHER" id="PTHR43895:SF32">
    <property type="entry name" value="SERINE_THREONINE-PROTEIN KINASE CHK1"/>
    <property type="match status" value="1"/>
</dbReference>
<evidence type="ECO:0000256" key="2">
    <source>
        <dbReference type="ARBA" id="ARBA00022527"/>
    </source>
</evidence>
<dbReference type="PANTHER" id="PTHR43895">
    <property type="entry name" value="CALCIUM/CALMODULIN-DEPENDENT PROTEIN KINASE KINASE-RELATED"/>
    <property type="match status" value="1"/>
</dbReference>
<sequence>MDVSTIPALRTASVTWAKNALPVIGVGMSSLVFKLGDDRVLKRPKTYPEEGNPNIAYTNETNIDALTKEAKIYKRLEQHKGILQCFQNTKYSIELALANQGDLMKYMKINAQPTEKVRAGWIRRLADTSTYVHSRRVIVDDIHTGNILIHNNCPKLSDFNQSILLPLDTDMEHHFSDYDTNAKIEILHLGCVLYSIAVWSNFRYNYFDQNRWPSADELPKTDGILGGMIIRKCWTRGYASMELLRRDVEASLCVDE</sequence>
<keyword evidence="5" id="KW-0418">Kinase</keyword>
<reference evidence="11" key="1">
    <citation type="journal article" date="2015" name="PLoS Genet.">
        <title>The dynamic genome and transcriptome of the human fungal pathogen Blastomyces and close relative Emmonsia.</title>
        <authorList>
            <person name="Munoz J.F."/>
            <person name="Gauthier G.M."/>
            <person name="Desjardins C.A."/>
            <person name="Gallo J.E."/>
            <person name="Holder J."/>
            <person name="Sullivan T.D."/>
            <person name="Marty A.J."/>
            <person name="Carmen J.C."/>
            <person name="Chen Z."/>
            <person name="Ding L."/>
            <person name="Gujja S."/>
            <person name="Magrini V."/>
            <person name="Misas E."/>
            <person name="Mitreva M."/>
            <person name="Priest M."/>
            <person name="Saif S."/>
            <person name="Whiston E.A."/>
            <person name="Young S."/>
            <person name="Zeng Q."/>
            <person name="Goldman W.E."/>
            <person name="Mardis E.R."/>
            <person name="Taylor J.W."/>
            <person name="McEwen J.G."/>
            <person name="Clay O.K."/>
            <person name="Klein B.S."/>
            <person name="Cuomo C.A."/>
        </authorList>
    </citation>
    <scope>NUCLEOTIDE SEQUENCE [LARGE SCALE GENOMIC DNA]</scope>
    <source>
        <strain evidence="11">UAMH 3008</strain>
    </source>
</reference>
<evidence type="ECO:0000313" key="11">
    <source>
        <dbReference type="Proteomes" id="UP000034164"/>
    </source>
</evidence>
<accession>A0A0G2J929</accession>
<keyword evidence="4" id="KW-0547">Nucleotide-binding</keyword>
<dbReference type="Gene3D" id="1.10.510.10">
    <property type="entry name" value="Transferase(Phosphotransferase) domain 1"/>
    <property type="match status" value="1"/>
</dbReference>
<protein>
    <recommendedName>
        <fullName evidence="1">non-specific serine/threonine protein kinase</fullName>
        <ecNumber evidence="1">2.7.11.1</ecNumber>
    </recommendedName>
</protein>
<dbReference type="GO" id="GO:0007165">
    <property type="term" value="P:signal transduction"/>
    <property type="evidence" value="ECO:0007669"/>
    <property type="project" value="TreeGrafter"/>
</dbReference>
<dbReference type="EC" id="2.7.11.1" evidence="1"/>
<keyword evidence="6" id="KW-0067">ATP-binding</keyword>
<dbReference type="SUPFAM" id="SSF56112">
    <property type="entry name" value="Protein kinase-like (PK-like)"/>
    <property type="match status" value="1"/>
</dbReference>
<keyword evidence="3" id="KW-0808">Transferase</keyword>
<dbReference type="EMBL" id="LCZI01000993">
    <property type="protein sequence ID" value="KKZ63261.1"/>
    <property type="molecule type" value="Genomic_DNA"/>
</dbReference>
<evidence type="ECO:0000256" key="7">
    <source>
        <dbReference type="ARBA" id="ARBA00047899"/>
    </source>
</evidence>
<organism evidence="10 11">
    <name type="scientific">[Emmonsia] crescens</name>
    <dbReference type="NCBI Taxonomy" id="73230"/>
    <lineage>
        <taxon>Eukaryota</taxon>
        <taxon>Fungi</taxon>
        <taxon>Dikarya</taxon>
        <taxon>Ascomycota</taxon>
        <taxon>Pezizomycotina</taxon>
        <taxon>Eurotiomycetes</taxon>
        <taxon>Eurotiomycetidae</taxon>
        <taxon>Onygenales</taxon>
        <taxon>Ajellomycetaceae</taxon>
        <taxon>Emergomyces</taxon>
    </lineage>
</organism>
<dbReference type="Pfam" id="PF00069">
    <property type="entry name" value="Pkinase"/>
    <property type="match status" value="1"/>
</dbReference>
<evidence type="ECO:0000256" key="5">
    <source>
        <dbReference type="ARBA" id="ARBA00022777"/>
    </source>
</evidence>